<comment type="similarity">
    <text evidence="1">Belongs to the peptidase M1 family.</text>
</comment>
<proteinExistence type="inferred from homology"/>
<dbReference type="Gene3D" id="2.60.40.1910">
    <property type="match status" value="1"/>
</dbReference>
<dbReference type="Proteomes" id="UP000695022">
    <property type="component" value="Unplaced"/>
</dbReference>
<accession>A0ABM1E6F5</accession>
<dbReference type="InterPro" id="IPR024571">
    <property type="entry name" value="ERAP1-like_C_dom"/>
</dbReference>
<dbReference type="PANTHER" id="PTHR11533:SF294">
    <property type="entry name" value="THYROTROPIN-RELEASING HORMONE-DEGRADING ECTOENZYME"/>
    <property type="match status" value="1"/>
</dbReference>
<feature type="domain" description="ERAP1-like C-terminal" evidence="2">
    <location>
        <begin position="92"/>
        <end position="190"/>
    </location>
</feature>
<organism evidence="3 4">
    <name type="scientific">Priapulus caudatus</name>
    <name type="common">Priapulid worm</name>
    <dbReference type="NCBI Taxonomy" id="37621"/>
    <lineage>
        <taxon>Eukaryota</taxon>
        <taxon>Metazoa</taxon>
        <taxon>Ecdysozoa</taxon>
        <taxon>Scalidophora</taxon>
        <taxon>Priapulida</taxon>
        <taxon>Priapulimorpha</taxon>
        <taxon>Priapulimorphida</taxon>
        <taxon>Priapulidae</taxon>
        <taxon>Priapulus</taxon>
    </lineage>
</organism>
<keyword evidence="3" id="KW-1185">Reference proteome</keyword>
<evidence type="ECO:0000256" key="1">
    <source>
        <dbReference type="ARBA" id="ARBA00010136"/>
    </source>
</evidence>
<protein>
    <submittedName>
        <fullName evidence="4">Thyrotropin-releasing hormone-degrading ectoenzyme-like</fullName>
    </submittedName>
</protein>
<evidence type="ECO:0000313" key="4">
    <source>
        <dbReference type="RefSeq" id="XP_014667776.1"/>
    </source>
</evidence>
<sequence length="193" mass="22758">MDTWTAQMNYPLVTIERNYGANPTARISQKRFLLDPDSLDEEIDDNPYNYVWQIPYTYISRQTRGRVGVRTLHWLRNETGVVSETVPVDKDWLLADVAGYAYYRVNYDERNWNLLVEQLKSHHDVFSVLDRYKMIDDAFSLARAGELDTVLALQLSEYLVDETGLPWHSALRHLDYLRLMLRRTPTYTFLETT</sequence>
<dbReference type="PANTHER" id="PTHR11533">
    <property type="entry name" value="PROTEASE M1 ZINC METALLOPROTEASE"/>
    <property type="match status" value="1"/>
</dbReference>
<evidence type="ECO:0000313" key="3">
    <source>
        <dbReference type="Proteomes" id="UP000695022"/>
    </source>
</evidence>
<reference evidence="4" key="1">
    <citation type="submission" date="2025-08" db="UniProtKB">
        <authorList>
            <consortium name="RefSeq"/>
        </authorList>
    </citation>
    <scope>IDENTIFICATION</scope>
</reference>
<evidence type="ECO:0000259" key="2">
    <source>
        <dbReference type="Pfam" id="PF11838"/>
    </source>
</evidence>
<gene>
    <name evidence="4" type="primary">LOC106809275</name>
</gene>
<dbReference type="Gene3D" id="1.25.50.20">
    <property type="match status" value="1"/>
</dbReference>
<dbReference type="RefSeq" id="XP_014667776.1">
    <property type="nucleotide sequence ID" value="XM_014812290.1"/>
</dbReference>
<dbReference type="InterPro" id="IPR050344">
    <property type="entry name" value="Peptidase_M1_aminopeptidases"/>
</dbReference>
<dbReference type="GeneID" id="106809275"/>
<name>A0ABM1E6F5_PRICU</name>
<dbReference type="Pfam" id="PF11838">
    <property type="entry name" value="ERAP1_C"/>
    <property type="match status" value="1"/>
</dbReference>